<dbReference type="GeneID" id="25561857"/>
<proteinExistence type="inferred from homology"/>
<gene>
    <name evidence="7" type="ORF">AMSG_02154</name>
</gene>
<keyword evidence="8" id="KW-1185">Reference proteome</keyword>
<feature type="domain" description="Histone acetyl transferase HAT1 N-terminal" evidence="6">
    <location>
        <begin position="14"/>
        <end position="178"/>
    </location>
</feature>
<dbReference type="InterPro" id="IPR037113">
    <property type="entry name" value="Hat1_N_sf"/>
</dbReference>
<reference evidence="7 8" key="1">
    <citation type="submission" date="2010-05" db="EMBL/GenBank/DDBJ databases">
        <title>The Genome Sequence of Thecamonas trahens ATCC 50062.</title>
        <authorList>
            <consortium name="The Broad Institute Genome Sequencing Platform"/>
            <person name="Russ C."/>
            <person name="Cuomo C."/>
            <person name="Shea T."/>
            <person name="Young S.K."/>
            <person name="Zeng Q."/>
            <person name="Koehrsen M."/>
            <person name="Haas B."/>
            <person name="Borodovsky M."/>
            <person name="Guigo R."/>
            <person name="Alvarado L."/>
            <person name="Berlin A."/>
            <person name="Bochicchio J."/>
            <person name="Borenstein D."/>
            <person name="Chapman S."/>
            <person name="Chen Z."/>
            <person name="Freedman E."/>
            <person name="Gellesch M."/>
            <person name="Goldberg J."/>
            <person name="Griggs A."/>
            <person name="Gujja S."/>
            <person name="Heilman E."/>
            <person name="Heiman D."/>
            <person name="Hepburn T."/>
            <person name="Howarth C."/>
            <person name="Jen D."/>
            <person name="Larson L."/>
            <person name="Mehta T."/>
            <person name="Park D."/>
            <person name="Pearson M."/>
            <person name="Roberts A."/>
            <person name="Saif S."/>
            <person name="Shenoy N."/>
            <person name="Sisk P."/>
            <person name="Stolte C."/>
            <person name="Sykes S."/>
            <person name="Thomson T."/>
            <person name="Walk T."/>
            <person name="White J."/>
            <person name="Yandava C."/>
            <person name="Burger G."/>
            <person name="Gray M.W."/>
            <person name="Holland P.W.H."/>
            <person name="King N."/>
            <person name="Lang F.B.F."/>
            <person name="Roger A.J."/>
            <person name="Ruiz-Trillo I."/>
            <person name="Lander E."/>
            <person name="Nusbaum C."/>
        </authorList>
    </citation>
    <scope>NUCLEOTIDE SEQUENCE [LARGE SCALE GENOMIC DNA]</scope>
    <source>
        <strain evidence="7 8">ATCC 50062</strain>
    </source>
</reference>
<evidence type="ECO:0000256" key="3">
    <source>
        <dbReference type="ARBA" id="ARBA00022679"/>
    </source>
</evidence>
<dbReference type="CDD" id="cd04301">
    <property type="entry name" value="NAT_SF"/>
    <property type="match status" value="1"/>
</dbReference>
<dbReference type="RefSeq" id="XP_013761178.1">
    <property type="nucleotide sequence ID" value="XM_013905724.1"/>
</dbReference>
<dbReference type="InterPro" id="IPR017380">
    <property type="entry name" value="Hist_AcTrfase_B-typ_cat-su"/>
</dbReference>
<evidence type="ECO:0000256" key="5">
    <source>
        <dbReference type="ARBA" id="ARBA00048017"/>
    </source>
</evidence>
<dbReference type="AlphaFoldDB" id="A0A0L0DV22"/>
<dbReference type="SUPFAM" id="SSF55729">
    <property type="entry name" value="Acyl-CoA N-acyltransferases (Nat)"/>
    <property type="match status" value="1"/>
</dbReference>
<dbReference type="GO" id="GO:0004402">
    <property type="term" value="F:histone acetyltransferase activity"/>
    <property type="evidence" value="ECO:0007669"/>
    <property type="project" value="InterPro"/>
</dbReference>
<comment type="similarity">
    <text evidence="1">Belongs to the HAT1 family.</text>
</comment>
<dbReference type="OMA" id="HNANECI"/>
<evidence type="ECO:0000256" key="4">
    <source>
        <dbReference type="ARBA" id="ARBA00023315"/>
    </source>
</evidence>
<evidence type="ECO:0000256" key="1">
    <source>
        <dbReference type="ARBA" id="ARBA00010543"/>
    </source>
</evidence>
<dbReference type="eggNOG" id="KOG2696">
    <property type="taxonomic scope" value="Eukaryota"/>
</dbReference>
<protein>
    <recommendedName>
        <fullName evidence="2">histone acetyltransferase</fullName>
        <ecNumber evidence="2">2.3.1.48</ecNumber>
    </recommendedName>
</protein>
<evidence type="ECO:0000259" key="6">
    <source>
        <dbReference type="Pfam" id="PF10394"/>
    </source>
</evidence>
<dbReference type="GO" id="GO:0031509">
    <property type="term" value="P:subtelomeric heterochromatin formation"/>
    <property type="evidence" value="ECO:0007669"/>
    <property type="project" value="InterPro"/>
</dbReference>
<keyword evidence="3 7" id="KW-0808">Transferase</keyword>
<dbReference type="OrthoDB" id="10253098at2759"/>
<sequence length="420" mass="45458">MASETGDEPLPDNVCLAYEATTLTLVEEVTGDEEEGKASFPPEMMHQVFEDDEKIYGYTDLAIELLFNATTLDVALEVKYSAKVEAETNDGVPADDIGAAFVEWLEPSSMLADRAALLDSVAASNAPDAAAGAEVPGTEMASWSRDDGTYTVYRGTFDDEALRALHKRMRFFPIVFIDAARFIEDTDPRWDVYTLWRRASGCAAPKFVGYATCYRFAALPDSIRYRVSQFIILPPFQRAGHGLALLETIFDHARATDKIIEITVEDPAPAFVTLRDVADLKACLAAGYFKPDALGAPGAPLAKDTSDAIRAALKLTATQVARTYEAAKLAALTAGGADADALTAFRLAVKQRLFKKHLHSTHSVADMLPPDTPAFAIAAAEAKALDERKVFLAAMYNQLAAHYAIVWAKASAASGYAQPQ</sequence>
<dbReference type="InterPro" id="IPR016181">
    <property type="entry name" value="Acyl_CoA_acyltransferase"/>
</dbReference>
<dbReference type="EC" id="2.3.1.48" evidence="2"/>
<evidence type="ECO:0000256" key="2">
    <source>
        <dbReference type="ARBA" id="ARBA00013184"/>
    </source>
</evidence>
<dbReference type="EMBL" id="GL349440">
    <property type="protein sequence ID" value="KNC56139.1"/>
    <property type="molecule type" value="Genomic_DNA"/>
</dbReference>
<evidence type="ECO:0000313" key="7">
    <source>
        <dbReference type="EMBL" id="KNC56139.1"/>
    </source>
</evidence>
<dbReference type="Gene3D" id="3.40.630.30">
    <property type="match status" value="1"/>
</dbReference>
<evidence type="ECO:0000313" key="8">
    <source>
        <dbReference type="Proteomes" id="UP000054408"/>
    </source>
</evidence>
<keyword evidence="4" id="KW-0012">Acyltransferase</keyword>
<dbReference type="STRING" id="461836.A0A0L0DV22"/>
<comment type="catalytic activity">
    <reaction evidence="5">
        <text>L-lysyl-[protein] + acetyl-CoA = N(6)-acetyl-L-lysyl-[protein] + CoA + H(+)</text>
        <dbReference type="Rhea" id="RHEA:45948"/>
        <dbReference type="Rhea" id="RHEA-COMP:9752"/>
        <dbReference type="Rhea" id="RHEA-COMP:10731"/>
        <dbReference type="ChEBI" id="CHEBI:15378"/>
        <dbReference type="ChEBI" id="CHEBI:29969"/>
        <dbReference type="ChEBI" id="CHEBI:57287"/>
        <dbReference type="ChEBI" id="CHEBI:57288"/>
        <dbReference type="ChEBI" id="CHEBI:61930"/>
        <dbReference type="EC" id="2.3.1.48"/>
    </reaction>
</comment>
<accession>A0A0L0DV22</accession>
<dbReference type="PANTHER" id="PTHR12046">
    <property type="entry name" value="HISTONE ACETYLTRANSFERASE TYPE B CATALYTIC SUBUNIT"/>
    <property type="match status" value="1"/>
</dbReference>
<dbReference type="GO" id="GO:0000781">
    <property type="term" value="C:chromosome, telomeric region"/>
    <property type="evidence" value="ECO:0007669"/>
    <property type="project" value="GOC"/>
</dbReference>
<dbReference type="Gene3D" id="3.90.360.10">
    <property type="entry name" value="Histone acetyl transferase 1 (HAT1), N-terminal domain"/>
    <property type="match status" value="1"/>
</dbReference>
<name>A0A0L0DV22_THETB</name>
<dbReference type="InterPro" id="IPR019467">
    <property type="entry name" value="Hat1_N"/>
</dbReference>
<dbReference type="GO" id="GO:0005634">
    <property type="term" value="C:nucleus"/>
    <property type="evidence" value="ECO:0007669"/>
    <property type="project" value="InterPro"/>
</dbReference>
<dbReference type="Proteomes" id="UP000054408">
    <property type="component" value="Unassembled WGS sequence"/>
</dbReference>
<dbReference type="Pfam" id="PF10394">
    <property type="entry name" value="Hat1_N"/>
    <property type="match status" value="1"/>
</dbReference>
<organism evidence="7 8">
    <name type="scientific">Thecamonas trahens ATCC 50062</name>
    <dbReference type="NCBI Taxonomy" id="461836"/>
    <lineage>
        <taxon>Eukaryota</taxon>
        <taxon>Apusozoa</taxon>
        <taxon>Apusomonadida</taxon>
        <taxon>Apusomonadidae</taxon>
        <taxon>Thecamonas</taxon>
    </lineage>
</organism>